<feature type="domain" description="PAP-associated" evidence="5">
    <location>
        <begin position="381"/>
        <end position="442"/>
    </location>
</feature>
<dbReference type="SUPFAM" id="SSF81631">
    <property type="entry name" value="PAP/OAS1 substrate-binding domain"/>
    <property type="match status" value="1"/>
</dbReference>
<dbReference type="PANTHER" id="PTHR12271">
    <property type="entry name" value="POLY A POLYMERASE CID PAP -RELATED"/>
    <property type="match status" value="1"/>
</dbReference>
<evidence type="ECO:0000313" key="6">
    <source>
        <dbReference type="EMBL" id="CAK0802911.1"/>
    </source>
</evidence>
<accession>A0ABN9QDR3</accession>
<feature type="region of interest" description="Disordered" evidence="4">
    <location>
        <begin position="481"/>
        <end position="500"/>
    </location>
</feature>
<keyword evidence="1" id="KW-0808">Transferase</keyword>
<dbReference type="InterPro" id="IPR002058">
    <property type="entry name" value="PAP_assoc"/>
</dbReference>
<dbReference type="Pfam" id="PF03828">
    <property type="entry name" value="PAP_assoc"/>
    <property type="match status" value="1"/>
</dbReference>
<comment type="caution">
    <text evidence="6">The sequence shown here is derived from an EMBL/GenBank/DDBJ whole genome shotgun (WGS) entry which is preliminary data.</text>
</comment>
<dbReference type="EMBL" id="CAUYUJ010002903">
    <property type="protein sequence ID" value="CAK0802911.1"/>
    <property type="molecule type" value="Genomic_DNA"/>
</dbReference>
<proteinExistence type="predicted"/>
<evidence type="ECO:0000256" key="3">
    <source>
        <dbReference type="ARBA" id="ARBA00022842"/>
    </source>
</evidence>
<evidence type="ECO:0000256" key="4">
    <source>
        <dbReference type="SAM" id="MobiDB-lite"/>
    </source>
</evidence>
<evidence type="ECO:0000313" key="7">
    <source>
        <dbReference type="Proteomes" id="UP001189429"/>
    </source>
</evidence>
<dbReference type="PANTHER" id="PTHR12271:SF40">
    <property type="entry name" value="POLY(A) RNA POLYMERASE GLD2"/>
    <property type="match status" value="1"/>
</dbReference>
<sequence length="500" mass="52329">MACVPATQTPFLGELKLRGDARSLSVVAAATVCSFLPLSTSHVISLLVGVVGFLLAQALQPSVDRDRKPAPNGKPGSGRSGALAQPASPHGPDRQQRRKPSAKAAERAPAEPQQKAETWKPSAVPVQAPTFSGQGWEAEVEELLLQLTPTTETTEAVAEIACAVKRAVQPLLPGAEVTGFVGASLSSGKAFGVAVPEVDIVISATPEAMASRMAGRRPGKQGEGERTPLKLRKAAVRACTDRLVSEAGFKFRRSAFRGEEPKVVVISPPALRSVPMNLSVNTVTPVCNAALLAECARVEPRAQGLVLLVKRWAKDRGLCHVARGHLSLYSWALLSVYFLQVGEGGLLPPLEGGMTPSGLAVRCRGAPAGPSSGGSAVAVTVAGLLQAFFRFYGAQFDWRAEAVSVRAGTRGAPGARLPLHIICDDQGQSPQPGPSIEDPFDATCNLGTCMTAASLQHLRSEFVRADKLCSQGASLSELLEPWAPQAEAASPQASEGASEE</sequence>
<name>A0ABN9QDR3_9DINO</name>
<dbReference type="Proteomes" id="UP001189429">
    <property type="component" value="Unassembled WGS sequence"/>
</dbReference>
<organism evidence="6 7">
    <name type="scientific">Prorocentrum cordatum</name>
    <dbReference type="NCBI Taxonomy" id="2364126"/>
    <lineage>
        <taxon>Eukaryota</taxon>
        <taxon>Sar</taxon>
        <taxon>Alveolata</taxon>
        <taxon>Dinophyceae</taxon>
        <taxon>Prorocentrales</taxon>
        <taxon>Prorocentraceae</taxon>
        <taxon>Prorocentrum</taxon>
    </lineage>
</organism>
<reference evidence="6" key="1">
    <citation type="submission" date="2023-10" db="EMBL/GenBank/DDBJ databases">
        <authorList>
            <person name="Chen Y."/>
            <person name="Shah S."/>
            <person name="Dougan E. K."/>
            <person name="Thang M."/>
            <person name="Chan C."/>
        </authorList>
    </citation>
    <scope>NUCLEOTIDE SEQUENCE [LARGE SCALE GENOMIC DNA]</scope>
</reference>
<keyword evidence="2" id="KW-0479">Metal-binding</keyword>
<protein>
    <recommendedName>
        <fullName evidence="5">PAP-associated domain-containing protein</fullName>
    </recommendedName>
</protein>
<gene>
    <name evidence="6" type="ORF">PCOR1329_LOCUS10267</name>
</gene>
<keyword evidence="7" id="KW-1185">Reference proteome</keyword>
<evidence type="ECO:0000256" key="2">
    <source>
        <dbReference type="ARBA" id="ARBA00022723"/>
    </source>
</evidence>
<dbReference type="Gene3D" id="1.10.1410.10">
    <property type="match status" value="1"/>
</dbReference>
<feature type="region of interest" description="Disordered" evidence="4">
    <location>
        <begin position="64"/>
        <end position="125"/>
    </location>
</feature>
<keyword evidence="3" id="KW-0460">Magnesium</keyword>
<evidence type="ECO:0000256" key="1">
    <source>
        <dbReference type="ARBA" id="ARBA00022679"/>
    </source>
</evidence>
<evidence type="ECO:0000259" key="5">
    <source>
        <dbReference type="Pfam" id="PF03828"/>
    </source>
</evidence>